<dbReference type="RefSeq" id="WP_380550610.1">
    <property type="nucleotide sequence ID" value="NZ_JBHEZY010000002.1"/>
</dbReference>
<dbReference type="InterPro" id="IPR050707">
    <property type="entry name" value="HTH_MetabolicPath_Reg"/>
</dbReference>
<feature type="region of interest" description="Disordered" evidence="4">
    <location>
        <begin position="1"/>
        <end position="30"/>
    </location>
</feature>
<dbReference type="EMBL" id="JBHEZY010000002">
    <property type="protein sequence ID" value="MFC1430768.1"/>
    <property type="molecule type" value="Genomic_DNA"/>
</dbReference>
<dbReference type="PROSITE" id="PS51077">
    <property type="entry name" value="HTH_ICLR"/>
    <property type="match status" value="1"/>
</dbReference>
<keyword evidence="3" id="KW-0804">Transcription</keyword>
<keyword evidence="2" id="KW-0238">DNA-binding</keyword>
<feature type="compositionally biased region" description="Low complexity" evidence="4">
    <location>
        <begin position="11"/>
        <end position="26"/>
    </location>
</feature>
<dbReference type="PANTHER" id="PTHR30136">
    <property type="entry name" value="HELIX-TURN-HELIX TRANSCRIPTIONAL REGULATOR, ICLR FAMILY"/>
    <property type="match status" value="1"/>
</dbReference>
<comment type="caution">
    <text evidence="7">The sequence shown here is derived from an EMBL/GenBank/DDBJ whole genome shotgun (WGS) entry which is preliminary data.</text>
</comment>
<dbReference type="InterPro" id="IPR036390">
    <property type="entry name" value="WH_DNA-bd_sf"/>
</dbReference>
<feature type="domain" description="IclR-ED" evidence="6">
    <location>
        <begin position="94"/>
        <end position="277"/>
    </location>
</feature>
<evidence type="ECO:0000313" key="8">
    <source>
        <dbReference type="Proteomes" id="UP001592530"/>
    </source>
</evidence>
<dbReference type="PANTHER" id="PTHR30136:SF35">
    <property type="entry name" value="HTH-TYPE TRANSCRIPTIONAL REGULATOR RV1719"/>
    <property type="match status" value="1"/>
</dbReference>
<name>A0ABV6WYE6_9ACTN</name>
<evidence type="ECO:0000256" key="3">
    <source>
        <dbReference type="ARBA" id="ARBA00023163"/>
    </source>
</evidence>
<organism evidence="7 8">
    <name type="scientific">Streptacidiphilus alkalitolerans</name>
    <dbReference type="NCBI Taxonomy" id="3342712"/>
    <lineage>
        <taxon>Bacteria</taxon>
        <taxon>Bacillati</taxon>
        <taxon>Actinomycetota</taxon>
        <taxon>Actinomycetes</taxon>
        <taxon>Kitasatosporales</taxon>
        <taxon>Streptomycetaceae</taxon>
        <taxon>Streptacidiphilus</taxon>
    </lineage>
</organism>
<evidence type="ECO:0000256" key="2">
    <source>
        <dbReference type="ARBA" id="ARBA00023125"/>
    </source>
</evidence>
<dbReference type="PROSITE" id="PS51078">
    <property type="entry name" value="ICLR_ED"/>
    <property type="match status" value="1"/>
</dbReference>
<dbReference type="Pfam" id="PF01614">
    <property type="entry name" value="IclR_C"/>
    <property type="match status" value="1"/>
</dbReference>
<accession>A0ABV6WYE6</accession>
<dbReference type="Pfam" id="PF09339">
    <property type="entry name" value="HTH_IclR"/>
    <property type="match status" value="1"/>
</dbReference>
<dbReference type="Gene3D" id="3.30.450.40">
    <property type="match status" value="1"/>
</dbReference>
<feature type="domain" description="HTH iclR-type" evidence="5">
    <location>
        <begin position="33"/>
        <end position="93"/>
    </location>
</feature>
<evidence type="ECO:0000256" key="1">
    <source>
        <dbReference type="ARBA" id="ARBA00023015"/>
    </source>
</evidence>
<evidence type="ECO:0000259" key="5">
    <source>
        <dbReference type="PROSITE" id="PS51077"/>
    </source>
</evidence>
<dbReference type="Proteomes" id="UP001592530">
    <property type="component" value="Unassembled WGS sequence"/>
</dbReference>
<reference evidence="7 8" key="1">
    <citation type="submission" date="2024-09" db="EMBL/GenBank/DDBJ databases">
        <authorList>
            <person name="Lee S.D."/>
        </authorList>
    </citation>
    <scope>NUCLEOTIDE SEQUENCE [LARGE SCALE GENOMIC DNA]</scope>
    <source>
        <strain evidence="7 8">N1-3</strain>
    </source>
</reference>
<dbReference type="SMART" id="SM00346">
    <property type="entry name" value="HTH_ICLR"/>
    <property type="match status" value="1"/>
</dbReference>
<dbReference type="InterPro" id="IPR014757">
    <property type="entry name" value="Tscrpt_reg_IclR_C"/>
</dbReference>
<evidence type="ECO:0000259" key="6">
    <source>
        <dbReference type="PROSITE" id="PS51078"/>
    </source>
</evidence>
<proteinExistence type="predicted"/>
<protein>
    <submittedName>
        <fullName evidence="7">IclR family transcriptional regulator</fullName>
    </submittedName>
</protein>
<dbReference type="InterPro" id="IPR029016">
    <property type="entry name" value="GAF-like_dom_sf"/>
</dbReference>
<dbReference type="SUPFAM" id="SSF46785">
    <property type="entry name" value="Winged helix' DNA-binding domain"/>
    <property type="match status" value="1"/>
</dbReference>
<dbReference type="Gene3D" id="1.10.10.10">
    <property type="entry name" value="Winged helix-like DNA-binding domain superfamily/Winged helix DNA-binding domain"/>
    <property type="match status" value="1"/>
</dbReference>
<gene>
    <name evidence="7" type="ORF">ACEZDB_08870</name>
</gene>
<dbReference type="InterPro" id="IPR036388">
    <property type="entry name" value="WH-like_DNA-bd_sf"/>
</dbReference>
<dbReference type="SUPFAM" id="SSF55781">
    <property type="entry name" value="GAF domain-like"/>
    <property type="match status" value="1"/>
</dbReference>
<keyword evidence="1" id="KW-0805">Transcription regulation</keyword>
<dbReference type="InterPro" id="IPR005471">
    <property type="entry name" value="Tscrpt_reg_IclR_N"/>
</dbReference>
<evidence type="ECO:0000256" key="4">
    <source>
        <dbReference type="SAM" id="MobiDB-lite"/>
    </source>
</evidence>
<sequence length="279" mass="29659">MTRADFETDAADPSADPADPADSAADNGRVRGAETARRALRLIETLIAEQPVRLDTLVERTGLTKSTAYRLMRVLQEEGYAEKFGHDGYRAGPRCAVFAEVGALNVHTYAPVRAILQQLSRATGETVTLHQRAGDLAILVAGAEDETHALRMVSTLGESNLLVRGASGLAVLAHLDPAEAERIVARYIEGRTDRAELLDRLRTIAGRGFAVSSGVNHPGVRGIAAPVLRDGAPTTMSVAVVGPAERFTEQRALAVSSQLTACCVRLAAYFTAAGQGSMR</sequence>
<evidence type="ECO:0000313" key="7">
    <source>
        <dbReference type="EMBL" id="MFC1430768.1"/>
    </source>
</evidence>